<dbReference type="SMART" id="SM00530">
    <property type="entry name" value="HTH_XRE"/>
    <property type="match status" value="1"/>
</dbReference>
<dbReference type="InterPro" id="IPR010982">
    <property type="entry name" value="Lambda_DNA-bd_dom_sf"/>
</dbReference>
<evidence type="ECO:0000313" key="2">
    <source>
        <dbReference type="EMBL" id="VEI12357.1"/>
    </source>
</evidence>
<dbReference type="InterPro" id="IPR001387">
    <property type="entry name" value="Cro/C1-type_HTH"/>
</dbReference>
<feature type="domain" description="HTH cro/C1-type" evidence="1">
    <location>
        <begin position="50"/>
        <end position="112"/>
    </location>
</feature>
<organism evidence="2 3">
    <name type="scientific">Trueperella bialowiezensis</name>
    <dbReference type="NCBI Taxonomy" id="312285"/>
    <lineage>
        <taxon>Bacteria</taxon>
        <taxon>Bacillati</taxon>
        <taxon>Actinomycetota</taxon>
        <taxon>Actinomycetes</taxon>
        <taxon>Actinomycetales</taxon>
        <taxon>Actinomycetaceae</taxon>
        <taxon>Trueperella</taxon>
    </lineage>
</organism>
<proteinExistence type="predicted"/>
<dbReference type="SUPFAM" id="SSF47413">
    <property type="entry name" value="lambda repressor-like DNA-binding domains"/>
    <property type="match status" value="1"/>
</dbReference>
<reference evidence="2 3" key="1">
    <citation type="submission" date="2018-12" db="EMBL/GenBank/DDBJ databases">
        <authorList>
            <consortium name="Pathogen Informatics"/>
        </authorList>
    </citation>
    <scope>NUCLEOTIDE SEQUENCE [LARGE SCALE GENOMIC DNA]</scope>
    <source>
        <strain evidence="2 3">NCTC13354</strain>
    </source>
</reference>
<dbReference type="AlphaFoldDB" id="A0A3S4UXL7"/>
<sequence>MWHLWKKILKTDTATVYTRRTFAVHTRKLNIVTTPSPAERALASAFAKTLQARRKELGLTQEQVALRANINRNHYQLLEHARSDRRSNRPANPRLSTLIKLAKVFDCSVQDLLSNALEEYDAADINPYD</sequence>
<dbReference type="PROSITE" id="PS50943">
    <property type="entry name" value="HTH_CROC1"/>
    <property type="match status" value="1"/>
</dbReference>
<dbReference type="OrthoDB" id="9814553at2"/>
<gene>
    <name evidence="2" type="ORF">NCTC13354_00031</name>
</gene>
<name>A0A3S4UXL7_9ACTO</name>
<dbReference type="Gene3D" id="1.10.260.40">
    <property type="entry name" value="lambda repressor-like DNA-binding domains"/>
    <property type="match status" value="1"/>
</dbReference>
<evidence type="ECO:0000259" key="1">
    <source>
        <dbReference type="PROSITE" id="PS50943"/>
    </source>
</evidence>
<dbReference type="Pfam" id="PF01381">
    <property type="entry name" value="HTH_3"/>
    <property type="match status" value="1"/>
</dbReference>
<keyword evidence="3" id="KW-1185">Reference proteome</keyword>
<dbReference type="GO" id="GO:0003677">
    <property type="term" value="F:DNA binding"/>
    <property type="evidence" value="ECO:0007669"/>
    <property type="project" value="InterPro"/>
</dbReference>
<dbReference type="KEGG" id="tbw:NCTC13354_00031"/>
<evidence type="ECO:0000313" key="3">
    <source>
        <dbReference type="Proteomes" id="UP000269542"/>
    </source>
</evidence>
<accession>A0A3S4UXL7</accession>
<dbReference type="EMBL" id="LR134476">
    <property type="protein sequence ID" value="VEI12357.1"/>
    <property type="molecule type" value="Genomic_DNA"/>
</dbReference>
<protein>
    <submittedName>
        <fullName evidence="2">Helix-turn-helix</fullName>
    </submittedName>
</protein>
<dbReference type="CDD" id="cd00093">
    <property type="entry name" value="HTH_XRE"/>
    <property type="match status" value="1"/>
</dbReference>
<dbReference type="Proteomes" id="UP000269542">
    <property type="component" value="Chromosome"/>
</dbReference>